<dbReference type="OrthoDB" id="269227at2759"/>
<dbReference type="EMBL" id="CAJVQA010030666">
    <property type="protein sequence ID" value="CAG8799817.1"/>
    <property type="molecule type" value="Genomic_DNA"/>
</dbReference>
<comment type="caution">
    <text evidence="1">The sequence shown here is derived from an EMBL/GenBank/DDBJ whole genome shotgun (WGS) entry which is preliminary data.</text>
</comment>
<accession>A0A9N9JYF1</accession>
<evidence type="ECO:0000313" key="1">
    <source>
        <dbReference type="EMBL" id="CAG8799817.1"/>
    </source>
</evidence>
<dbReference type="Proteomes" id="UP000789759">
    <property type="component" value="Unassembled WGS sequence"/>
</dbReference>
<reference evidence="1" key="1">
    <citation type="submission" date="2021-06" db="EMBL/GenBank/DDBJ databases">
        <authorList>
            <person name="Kallberg Y."/>
            <person name="Tangrot J."/>
            <person name="Rosling A."/>
        </authorList>
    </citation>
    <scope>NUCLEOTIDE SEQUENCE</scope>
    <source>
        <strain evidence="1">FL966</strain>
    </source>
</reference>
<sequence>MNQEYLILTEKNQEELKKDAKIHELWIKNIYDHGKHAKFKIKEIYHFIIVEASTVGCVLTRELIHGIPNVNILVLEAREPD</sequence>
<dbReference type="AlphaFoldDB" id="A0A9N9JYF1"/>
<protein>
    <submittedName>
        <fullName evidence="1">10665_t:CDS:1</fullName>
    </submittedName>
</protein>
<proteinExistence type="predicted"/>
<keyword evidence="2" id="KW-1185">Reference proteome</keyword>
<name>A0A9N9JYF1_9GLOM</name>
<organism evidence="1 2">
    <name type="scientific">Cetraspora pellucida</name>
    <dbReference type="NCBI Taxonomy" id="1433469"/>
    <lineage>
        <taxon>Eukaryota</taxon>
        <taxon>Fungi</taxon>
        <taxon>Fungi incertae sedis</taxon>
        <taxon>Mucoromycota</taxon>
        <taxon>Glomeromycotina</taxon>
        <taxon>Glomeromycetes</taxon>
        <taxon>Diversisporales</taxon>
        <taxon>Gigasporaceae</taxon>
        <taxon>Cetraspora</taxon>
    </lineage>
</organism>
<evidence type="ECO:0000313" key="2">
    <source>
        <dbReference type="Proteomes" id="UP000789759"/>
    </source>
</evidence>
<feature type="non-terminal residue" evidence="1">
    <location>
        <position position="81"/>
    </location>
</feature>
<gene>
    <name evidence="1" type="ORF">CPELLU_LOCUS17618</name>
</gene>